<gene>
    <name evidence="11" type="primary">tatB</name>
    <name evidence="11" type="ORF">LMG8286_00744</name>
</gene>
<dbReference type="InterPro" id="IPR018448">
    <property type="entry name" value="TatB"/>
</dbReference>
<keyword evidence="6 9" id="KW-1133">Transmembrane helix</keyword>
<evidence type="ECO:0000256" key="1">
    <source>
        <dbReference type="ARBA" id="ARBA00004167"/>
    </source>
</evidence>
<evidence type="ECO:0000256" key="7">
    <source>
        <dbReference type="ARBA" id="ARBA00023010"/>
    </source>
</evidence>
<keyword evidence="3 9" id="KW-1003">Cell membrane</keyword>
<evidence type="ECO:0000313" key="12">
    <source>
        <dbReference type="Proteomes" id="UP000789359"/>
    </source>
</evidence>
<organism evidence="11 12">
    <name type="scientific">Campylobacter suis</name>
    <dbReference type="NCBI Taxonomy" id="2790657"/>
    <lineage>
        <taxon>Bacteria</taxon>
        <taxon>Pseudomonadati</taxon>
        <taxon>Campylobacterota</taxon>
        <taxon>Epsilonproteobacteria</taxon>
        <taxon>Campylobacterales</taxon>
        <taxon>Campylobacteraceae</taxon>
        <taxon>Campylobacter</taxon>
    </lineage>
</organism>
<evidence type="ECO:0000256" key="10">
    <source>
        <dbReference type="SAM" id="MobiDB-lite"/>
    </source>
</evidence>
<dbReference type="Proteomes" id="UP000789359">
    <property type="component" value="Unassembled WGS sequence"/>
</dbReference>
<sequence length="149" mass="16338">MFGMSLPEILIIAVIAVLVLGPDKLPDAMVQIAKFFKMFKKGVNDAKATFDQEVKIAELKEDAKKYKDSITQATEGVRKKLTFEELDEIKKGVSNATSGINDAVNSVKKSVDVVKNPTAAVKDAVLSQKSENIEPKSAQNRENLEKKEA</sequence>
<evidence type="ECO:0000256" key="8">
    <source>
        <dbReference type="ARBA" id="ARBA00023136"/>
    </source>
</evidence>
<comment type="subcellular location">
    <subcellularLocation>
        <location evidence="9">Cell membrane</location>
        <topology evidence="9">Single-pass membrane protein</topology>
    </subcellularLocation>
    <subcellularLocation>
        <location evidence="1">Membrane</location>
        <topology evidence="1">Single-pass membrane protein</topology>
    </subcellularLocation>
</comment>
<evidence type="ECO:0000256" key="3">
    <source>
        <dbReference type="ARBA" id="ARBA00022475"/>
    </source>
</evidence>
<dbReference type="Gene3D" id="1.20.5.3310">
    <property type="match status" value="1"/>
</dbReference>
<feature type="region of interest" description="Disordered" evidence="10">
    <location>
        <begin position="126"/>
        <end position="149"/>
    </location>
</feature>
<proteinExistence type="inferred from homology"/>
<dbReference type="PANTHER" id="PTHR33162:SF1">
    <property type="entry name" value="SEC-INDEPENDENT PROTEIN TRANSLOCASE PROTEIN TATA, CHLOROPLASTIC"/>
    <property type="match status" value="1"/>
</dbReference>
<keyword evidence="12" id="KW-1185">Reference proteome</keyword>
<comment type="caution">
    <text evidence="11">The sequence shown here is derived from an EMBL/GenBank/DDBJ whole genome shotgun (WGS) entry which is preliminary data.</text>
</comment>
<dbReference type="InterPro" id="IPR003369">
    <property type="entry name" value="TatA/B/E"/>
</dbReference>
<keyword evidence="2 9" id="KW-0813">Transport</keyword>
<dbReference type="EMBL" id="CAJHOE010000001">
    <property type="protein sequence ID" value="CAD7287113.1"/>
    <property type="molecule type" value="Genomic_DNA"/>
</dbReference>
<dbReference type="Pfam" id="PF02416">
    <property type="entry name" value="TatA_B_E"/>
    <property type="match status" value="1"/>
</dbReference>
<dbReference type="PRINTS" id="PR01506">
    <property type="entry name" value="TATBPROTEIN"/>
</dbReference>
<evidence type="ECO:0000313" key="11">
    <source>
        <dbReference type="EMBL" id="CAD7287113.1"/>
    </source>
</evidence>
<name>A0ABN7K3K4_9BACT</name>
<evidence type="ECO:0000256" key="4">
    <source>
        <dbReference type="ARBA" id="ARBA00022692"/>
    </source>
</evidence>
<reference evidence="11 12" key="1">
    <citation type="submission" date="2020-11" db="EMBL/GenBank/DDBJ databases">
        <authorList>
            <person name="Peeters C."/>
        </authorList>
    </citation>
    <scope>NUCLEOTIDE SEQUENCE [LARGE SCALE GENOMIC DNA]</scope>
    <source>
        <strain evidence="11 12">LMG 8286</strain>
    </source>
</reference>
<dbReference type="NCBIfam" id="TIGR01410">
    <property type="entry name" value="tatB"/>
    <property type="match status" value="1"/>
</dbReference>
<protein>
    <recommendedName>
        <fullName evidence="9">Sec-independent protein translocase protein TatB homolog</fullName>
    </recommendedName>
</protein>
<accession>A0ABN7K3K4</accession>
<keyword evidence="5 9" id="KW-0653">Protein transport</keyword>
<evidence type="ECO:0000256" key="6">
    <source>
        <dbReference type="ARBA" id="ARBA00022989"/>
    </source>
</evidence>
<evidence type="ECO:0000256" key="9">
    <source>
        <dbReference type="HAMAP-Rule" id="MF_00237"/>
    </source>
</evidence>
<comment type="similarity">
    <text evidence="9">Belongs to the TatB family.</text>
</comment>
<dbReference type="HAMAP" id="MF_00237">
    <property type="entry name" value="TatB"/>
    <property type="match status" value="1"/>
</dbReference>
<keyword evidence="8 9" id="KW-0472">Membrane</keyword>
<evidence type="ECO:0000256" key="5">
    <source>
        <dbReference type="ARBA" id="ARBA00022927"/>
    </source>
</evidence>
<keyword evidence="4 9" id="KW-0812">Transmembrane</keyword>
<keyword evidence="7 9" id="KW-0811">Translocation</keyword>
<dbReference type="PANTHER" id="PTHR33162">
    <property type="entry name" value="SEC-INDEPENDENT PROTEIN TRANSLOCASE PROTEIN TATA, CHLOROPLASTIC"/>
    <property type="match status" value="1"/>
</dbReference>
<evidence type="ECO:0000256" key="2">
    <source>
        <dbReference type="ARBA" id="ARBA00022448"/>
    </source>
</evidence>
<dbReference type="RefSeq" id="WP_230056512.1">
    <property type="nucleotide sequence ID" value="NZ_CAJHOE010000001.1"/>
</dbReference>